<gene>
    <name evidence="1" type="ORF">QAD02_020484</name>
</gene>
<accession>A0ACC2PNT9</accession>
<sequence length="118" mass="13101">MTPRKKDAVTDAVLSEKRRSLGEKKNVASAGSATSELNEASVLPRKSIIMNDESSDGEMLKRREEYVQGSRVQGRTERARNESPERTGENEIRIEDIQNQGRSSVIGDQDDIRDPNGA</sequence>
<keyword evidence="2" id="KW-1185">Reference proteome</keyword>
<name>A0ACC2PNT9_9HYME</name>
<evidence type="ECO:0000313" key="2">
    <source>
        <dbReference type="Proteomes" id="UP001239111"/>
    </source>
</evidence>
<organism evidence="1 2">
    <name type="scientific">Eretmocerus hayati</name>
    <dbReference type="NCBI Taxonomy" id="131215"/>
    <lineage>
        <taxon>Eukaryota</taxon>
        <taxon>Metazoa</taxon>
        <taxon>Ecdysozoa</taxon>
        <taxon>Arthropoda</taxon>
        <taxon>Hexapoda</taxon>
        <taxon>Insecta</taxon>
        <taxon>Pterygota</taxon>
        <taxon>Neoptera</taxon>
        <taxon>Endopterygota</taxon>
        <taxon>Hymenoptera</taxon>
        <taxon>Apocrita</taxon>
        <taxon>Proctotrupomorpha</taxon>
        <taxon>Chalcidoidea</taxon>
        <taxon>Aphelinidae</taxon>
        <taxon>Aphelininae</taxon>
        <taxon>Eretmocerus</taxon>
    </lineage>
</organism>
<proteinExistence type="predicted"/>
<dbReference type="Proteomes" id="UP001239111">
    <property type="component" value="Chromosome 1"/>
</dbReference>
<comment type="caution">
    <text evidence="1">The sequence shown here is derived from an EMBL/GenBank/DDBJ whole genome shotgun (WGS) entry which is preliminary data.</text>
</comment>
<evidence type="ECO:0000313" key="1">
    <source>
        <dbReference type="EMBL" id="KAJ8684691.1"/>
    </source>
</evidence>
<protein>
    <submittedName>
        <fullName evidence="1">Uncharacterized protein</fullName>
    </submittedName>
</protein>
<reference evidence="1" key="1">
    <citation type="submission" date="2023-04" db="EMBL/GenBank/DDBJ databases">
        <title>A chromosome-level genome assembly of the parasitoid wasp Eretmocerus hayati.</title>
        <authorList>
            <person name="Zhong Y."/>
            <person name="Liu S."/>
            <person name="Liu Y."/>
        </authorList>
    </citation>
    <scope>NUCLEOTIDE SEQUENCE</scope>
    <source>
        <strain evidence="1">ZJU_SS_LIU_2023</strain>
    </source>
</reference>
<dbReference type="EMBL" id="CM056741">
    <property type="protein sequence ID" value="KAJ8684691.1"/>
    <property type="molecule type" value="Genomic_DNA"/>
</dbReference>